<sequence length="109" mass="12605">MLRKPKTARELMAMPVEPHGILPWDAPILRLLVPISKGCDTFDAGDAWRKLSSIRDMFGRFGNFEKWLNSMRPRNVKRYRTYRGLRWSVTPKAVKMLTDNVGVEPRGFG</sequence>
<dbReference type="AlphaFoldDB" id="A0A0R3D0P2"/>
<evidence type="ECO:0000313" key="2">
    <source>
        <dbReference type="Proteomes" id="UP000051936"/>
    </source>
</evidence>
<name>A0A0R3D0P2_9BRAD</name>
<protein>
    <submittedName>
        <fullName evidence="1">Uncharacterized protein</fullName>
    </submittedName>
</protein>
<dbReference type="EMBL" id="LJYG01000108">
    <property type="protein sequence ID" value="KRQ03267.1"/>
    <property type="molecule type" value="Genomic_DNA"/>
</dbReference>
<accession>A0A0R3D0P2</accession>
<dbReference type="STRING" id="989370.AOQ71_31560"/>
<reference evidence="1 2" key="1">
    <citation type="submission" date="2015-09" db="EMBL/GenBank/DDBJ databases">
        <title>Draft Genome Sequence of Bradyrhizobium manausense Strain BR 3351T, a Novel Symbiotic Nitrogen-Fixing Alphaproteobacterium Isolated from Brazilian Amazon Rain Forest.</title>
        <authorList>
            <person name="De Araujo J.L."/>
            <person name="Zilli J.E."/>
        </authorList>
    </citation>
    <scope>NUCLEOTIDE SEQUENCE [LARGE SCALE GENOMIC DNA]</scope>
    <source>
        <strain evidence="1 2">BR3351</strain>
    </source>
</reference>
<gene>
    <name evidence="1" type="ORF">AOQ71_31560</name>
</gene>
<organism evidence="1 2">
    <name type="scientific">Bradyrhizobium manausense</name>
    <dbReference type="NCBI Taxonomy" id="989370"/>
    <lineage>
        <taxon>Bacteria</taxon>
        <taxon>Pseudomonadati</taxon>
        <taxon>Pseudomonadota</taxon>
        <taxon>Alphaproteobacteria</taxon>
        <taxon>Hyphomicrobiales</taxon>
        <taxon>Nitrobacteraceae</taxon>
        <taxon>Bradyrhizobium</taxon>
    </lineage>
</organism>
<dbReference type="RefSeq" id="WP_057755330.1">
    <property type="nucleotide sequence ID" value="NZ_LJYG01000108.1"/>
</dbReference>
<proteinExistence type="predicted"/>
<dbReference type="Proteomes" id="UP000051936">
    <property type="component" value="Unassembled WGS sequence"/>
</dbReference>
<comment type="caution">
    <text evidence="1">The sequence shown here is derived from an EMBL/GenBank/DDBJ whole genome shotgun (WGS) entry which is preliminary data.</text>
</comment>
<keyword evidence="2" id="KW-1185">Reference proteome</keyword>
<evidence type="ECO:0000313" key="1">
    <source>
        <dbReference type="EMBL" id="KRQ03267.1"/>
    </source>
</evidence>